<evidence type="ECO:0000313" key="2">
    <source>
        <dbReference type="Proteomes" id="UP001177260"/>
    </source>
</evidence>
<comment type="caution">
    <text evidence="1">The sequence shown here is derived from an EMBL/GenBank/DDBJ whole genome shotgun (WGS) entry which is preliminary data.</text>
</comment>
<gene>
    <name evidence="1" type="ORF">N8T08_006896</name>
</gene>
<reference evidence="1 2" key="1">
    <citation type="journal article" date="2023" name="ACS Omega">
        <title>Identification of the Neoaspergillic Acid Biosynthesis Gene Cluster by Establishing an In Vitro CRISPR-Ribonucleoprotein Genetic System in Aspergillus melleus.</title>
        <authorList>
            <person name="Yuan B."/>
            <person name="Grau M.F."/>
            <person name="Murata R.M."/>
            <person name="Torok T."/>
            <person name="Venkateswaran K."/>
            <person name="Stajich J.E."/>
            <person name="Wang C.C.C."/>
        </authorList>
    </citation>
    <scope>NUCLEOTIDE SEQUENCE [LARGE SCALE GENOMIC DNA]</scope>
    <source>
        <strain evidence="1 2">IMV 1140</strain>
    </source>
</reference>
<organism evidence="1 2">
    <name type="scientific">Aspergillus melleus</name>
    <dbReference type="NCBI Taxonomy" id="138277"/>
    <lineage>
        <taxon>Eukaryota</taxon>
        <taxon>Fungi</taxon>
        <taxon>Dikarya</taxon>
        <taxon>Ascomycota</taxon>
        <taxon>Pezizomycotina</taxon>
        <taxon>Eurotiomycetes</taxon>
        <taxon>Eurotiomycetidae</taxon>
        <taxon>Eurotiales</taxon>
        <taxon>Aspergillaceae</taxon>
        <taxon>Aspergillus</taxon>
        <taxon>Aspergillus subgen. Circumdati</taxon>
    </lineage>
</organism>
<sequence>MAVATGAQLIARTLHDLGVTVIFGIVGIPVVEIAEEAINLGIRFVAFRNEQACSYAAILAGSAETSGVTKGAFQEMDAVSFLTPHTKFAVRTTSLDFVNGAIKNAYRTCWYGRPGPTFVDLPADIIQGKSAPSVRLLAPETTLVAAPPKTAGDPASIAKAVGLLRTARAPLLIIGKGAAYARAESGICRLVEQTQVPFLPTPMGKGVVPDSHPLNASSARSTALKHADVVLVLGARLNWILHFGEPPKWSPRAKIIQVDICAEEIGRNAGTAELGIIGDVGLVVDQLLASLSNWRYAPSSSPTDGQFSSLLAESAKKNETKAQKAALLPTSPGSPLTYQRAFHVIKTTLNSLAPFEDGNIVYISEGANTMDISRSAFPLNHPRQRLDAGTYATMGVGMGYIVAAHEAYNATSNDKKKKIIALEGDSAFGFSAMEIETMARYRIPALIYVINNSGIYHGDSTSHDAWTTLQDQTIANDTKSDDGKKGLRSTSLLYEMRYEMLAQMCGGKGFFVRNEQELENATRAGFESDTITVVNVIVEPGIGKKIGFAWQGDAGKEGTAKL</sequence>
<name>A0ACC3AZ80_9EURO</name>
<proteinExistence type="predicted"/>
<evidence type="ECO:0000313" key="1">
    <source>
        <dbReference type="EMBL" id="KAK1143198.1"/>
    </source>
</evidence>
<dbReference type="Proteomes" id="UP001177260">
    <property type="component" value="Unassembled WGS sequence"/>
</dbReference>
<keyword evidence="2" id="KW-1185">Reference proteome</keyword>
<dbReference type="EMBL" id="JAOPJF010000042">
    <property type="protein sequence ID" value="KAK1143198.1"/>
    <property type="molecule type" value="Genomic_DNA"/>
</dbReference>
<protein>
    <submittedName>
        <fullName evidence="1">Uncharacterized protein</fullName>
    </submittedName>
</protein>
<accession>A0ACC3AZ80</accession>